<reference evidence="1" key="1">
    <citation type="journal article" date="2018" name="Mitochondrial DNA Part B Resour">
        <title>The first complete mitochondrial genome of wild soybean (Glycine soja).</title>
        <authorList>
            <person name="Asaf S."/>
            <person name="Khan A.L."/>
            <person name="Al-Harrasi A."/>
            <person name="Kim T.H."/>
            <person name="Lee I.-J."/>
        </authorList>
    </citation>
    <scope>NUCLEOTIDE SEQUENCE</scope>
</reference>
<protein>
    <submittedName>
        <fullName evidence="1">Uncharacterized protein</fullName>
    </submittedName>
</protein>
<geneLocation type="mitochondrion" evidence="1"/>
<dbReference type="SMR" id="A0A386JNG4"/>
<gene>
    <name evidence="1" type="primary">orf110</name>
</gene>
<sequence length="110" mass="12651">MKTYDSYVKEVELGTHRSQPYKVLINAISSSNLFLKKVKKSRGGNGGETDWAHRILQGWPRTCQELYKKGPITTEGLILEKSKLCRQWPFRLLDQSRSKNSMPGQKPEVK</sequence>
<name>A0A386JNG4_GLYSO</name>
<accession>A0A386JNG4</accession>
<dbReference type="EMBL" id="MF955859">
    <property type="protein sequence ID" value="AYD73002.1"/>
    <property type="molecule type" value="Genomic_DNA"/>
</dbReference>
<dbReference type="Gramene" id="GeneID_38334484_t1">
    <property type="protein sequence ID" value="YP_009532854.1"/>
    <property type="gene ID" value="GeneID_38334484"/>
</dbReference>
<dbReference type="RefSeq" id="YP_009532854.1">
    <property type="nucleotide sequence ID" value="NC_039768.1"/>
</dbReference>
<evidence type="ECO:0000313" key="1">
    <source>
        <dbReference type="EMBL" id="AYD73002.1"/>
    </source>
</evidence>
<organism evidence="1">
    <name type="scientific">Glycine soja</name>
    <name type="common">Wild soybean</name>
    <dbReference type="NCBI Taxonomy" id="3848"/>
    <lineage>
        <taxon>Eukaryota</taxon>
        <taxon>Viridiplantae</taxon>
        <taxon>Streptophyta</taxon>
        <taxon>Embryophyta</taxon>
        <taxon>Tracheophyta</taxon>
        <taxon>Spermatophyta</taxon>
        <taxon>Magnoliopsida</taxon>
        <taxon>eudicotyledons</taxon>
        <taxon>Gunneridae</taxon>
        <taxon>Pentapetalae</taxon>
        <taxon>rosids</taxon>
        <taxon>fabids</taxon>
        <taxon>Fabales</taxon>
        <taxon>Fabaceae</taxon>
        <taxon>Papilionoideae</taxon>
        <taxon>50 kb inversion clade</taxon>
        <taxon>NPAAA clade</taxon>
        <taxon>indigoferoid/millettioid clade</taxon>
        <taxon>Phaseoleae</taxon>
        <taxon>Glycine</taxon>
        <taxon>Glycine subgen. Soja</taxon>
    </lineage>
</organism>
<dbReference type="GeneID" id="38334484"/>
<dbReference type="KEGG" id="gsj:38334484"/>
<keyword evidence="1" id="KW-0496">Mitochondrion</keyword>
<dbReference type="AlphaFoldDB" id="A0A386JNG4"/>
<proteinExistence type="predicted"/>